<dbReference type="SUPFAM" id="SSF55781">
    <property type="entry name" value="GAF domain-like"/>
    <property type="match status" value="1"/>
</dbReference>
<evidence type="ECO:0000256" key="1">
    <source>
        <dbReference type="SAM" id="MobiDB-lite"/>
    </source>
</evidence>
<gene>
    <name evidence="3" type="ORF">HKK74_30950</name>
</gene>
<name>A0ABR7LYD6_9ACTN</name>
<dbReference type="InterPro" id="IPR029016">
    <property type="entry name" value="GAF-like_dom_sf"/>
</dbReference>
<dbReference type="RefSeq" id="WP_187246929.1">
    <property type="nucleotide sequence ID" value="NZ_BAAAOK010000004.1"/>
</dbReference>
<keyword evidence="4" id="KW-1185">Reference proteome</keyword>
<evidence type="ECO:0000313" key="3">
    <source>
        <dbReference type="EMBL" id="MBC6469877.1"/>
    </source>
</evidence>
<evidence type="ECO:0000259" key="2">
    <source>
        <dbReference type="Pfam" id="PF13492"/>
    </source>
</evidence>
<organism evidence="3 4">
    <name type="scientific">Actinomadura alba</name>
    <dbReference type="NCBI Taxonomy" id="406431"/>
    <lineage>
        <taxon>Bacteria</taxon>
        <taxon>Bacillati</taxon>
        <taxon>Actinomycetota</taxon>
        <taxon>Actinomycetes</taxon>
        <taxon>Streptosporangiales</taxon>
        <taxon>Thermomonosporaceae</taxon>
        <taxon>Actinomadura</taxon>
    </lineage>
</organism>
<evidence type="ECO:0000313" key="4">
    <source>
        <dbReference type="Proteomes" id="UP000805614"/>
    </source>
</evidence>
<dbReference type="InterPro" id="IPR003018">
    <property type="entry name" value="GAF"/>
</dbReference>
<feature type="domain" description="GAF" evidence="2">
    <location>
        <begin position="60"/>
        <end position="191"/>
    </location>
</feature>
<proteinExistence type="predicted"/>
<dbReference type="Proteomes" id="UP000805614">
    <property type="component" value="Unassembled WGS sequence"/>
</dbReference>
<comment type="caution">
    <text evidence="3">The sequence shown here is derived from an EMBL/GenBank/DDBJ whole genome shotgun (WGS) entry which is preliminary data.</text>
</comment>
<feature type="region of interest" description="Disordered" evidence="1">
    <location>
        <begin position="1"/>
        <end position="20"/>
    </location>
</feature>
<accession>A0ABR7LYD6</accession>
<dbReference type="Pfam" id="PF13492">
    <property type="entry name" value="GAF_3"/>
    <property type="match status" value="1"/>
</dbReference>
<dbReference type="EMBL" id="JABVEC010000033">
    <property type="protein sequence ID" value="MBC6469877.1"/>
    <property type="molecule type" value="Genomic_DNA"/>
</dbReference>
<sequence length="202" mass="21448">MTADGIASLTLRPEPPHQTRRNAAAEVAFGRPSESRVAGHADRIAGTFQLMTALLEGAELAELLTLVADRARHMSGARLVFMALPGETPNTLTIDFANGVNADQVRGVIVRVGTSAIGRAFISRRALSMRVASDPALKGLPPGPILLLPLDTGERTCGVLALAGRPGDMPFSPPVKRQLLIFATTSATLIELAEEHRASRRD</sequence>
<dbReference type="Gene3D" id="3.30.450.40">
    <property type="match status" value="1"/>
</dbReference>
<reference evidence="3 4" key="1">
    <citation type="submission" date="2020-06" db="EMBL/GenBank/DDBJ databases">
        <title>Actinomadura xiongansis sp. nov., isolated from soil of Baiyangdian.</title>
        <authorList>
            <person name="Zhang X."/>
        </authorList>
    </citation>
    <scope>NUCLEOTIDE SEQUENCE [LARGE SCALE GENOMIC DNA]</scope>
    <source>
        <strain evidence="3 4">HBUM206468</strain>
    </source>
</reference>
<protein>
    <submittedName>
        <fullName evidence="3">GAF domain-containing protein</fullName>
    </submittedName>
</protein>